<feature type="domain" description="Calcineurin-like phosphoesterase" evidence="1">
    <location>
        <begin position="1"/>
        <end position="221"/>
    </location>
</feature>
<reference evidence="2 3" key="2">
    <citation type="journal article" date="2011" name="ISME J.">
        <title>RNA-seq reveals cooperative metabolic interactions between two termite-gut spirochete species in co-culture.</title>
        <authorList>
            <person name="Rosenthal A.Z."/>
            <person name="Matson E.G."/>
            <person name="Eldar A."/>
            <person name="Leadbetter J.R."/>
        </authorList>
    </citation>
    <scope>NUCLEOTIDE SEQUENCE [LARGE SCALE GENOMIC DNA]</scope>
    <source>
        <strain evidence="3">ATCC BAA-888 / DSM 13862 / ZAS-9</strain>
    </source>
</reference>
<gene>
    <name evidence="2" type="ordered locus">TREAZ_1160</name>
</gene>
<dbReference type="STRING" id="545695.TREAZ_1160"/>
<name>F5Y736_LEAAZ</name>
<proteinExistence type="predicted"/>
<dbReference type="Pfam" id="PF00149">
    <property type="entry name" value="Metallophos"/>
    <property type="match status" value="1"/>
</dbReference>
<accession>F5Y736</accession>
<protein>
    <submittedName>
        <fullName evidence="2">Ser/Thr protein phosphatase family protein</fullName>
    </submittedName>
</protein>
<dbReference type="RefSeq" id="WP_015710832.1">
    <property type="nucleotide sequence ID" value="NC_015577.1"/>
</dbReference>
<dbReference type="InterPro" id="IPR004843">
    <property type="entry name" value="Calcineurin-like_PHP"/>
</dbReference>
<dbReference type="InParanoid" id="F5Y736"/>
<reference evidence="3" key="1">
    <citation type="submission" date="2009-12" db="EMBL/GenBank/DDBJ databases">
        <title>Complete sequence of Treponema azotonutricium strain ZAS-9.</title>
        <authorList>
            <person name="Tetu S.G."/>
            <person name="Matson E."/>
            <person name="Ren Q."/>
            <person name="Seshadri R."/>
            <person name="Elbourne L."/>
            <person name="Hassan K.A."/>
            <person name="Durkin A."/>
            <person name="Radune D."/>
            <person name="Mohamoud Y."/>
            <person name="Shay R."/>
            <person name="Jin S."/>
            <person name="Zhang X."/>
            <person name="Lucey K."/>
            <person name="Ballor N.R."/>
            <person name="Ottesen E."/>
            <person name="Rosenthal R."/>
            <person name="Allen A."/>
            <person name="Leadbetter J.R."/>
            <person name="Paulsen I.T."/>
        </authorList>
    </citation>
    <scope>NUCLEOTIDE SEQUENCE [LARGE SCALE GENOMIC DNA]</scope>
    <source>
        <strain evidence="3">ATCC BAA-888 / DSM 13862 / ZAS-9</strain>
    </source>
</reference>
<evidence type="ECO:0000313" key="2">
    <source>
        <dbReference type="EMBL" id="AEF81158.1"/>
    </source>
</evidence>
<dbReference type="AlphaFoldDB" id="F5Y736"/>
<evidence type="ECO:0000259" key="1">
    <source>
        <dbReference type="Pfam" id="PF00149"/>
    </source>
</evidence>
<sequence length="244" mass="28243">MSILFSGDFHANEINELSYISRETLVGKYSREEYSGIAWHVILGDGGFLWPHKQKTDEANFMALSKRPFPVLCIVGNHEPILGRNDIPEVDLGLGETVYQIHDKPLVAYLKRGKVYTIGGFKFLVLGGALSIDKGWRKPSVSWWAKEYWSEEEKEDLFALLEKEHDFDYVLAHTGPNTVNVELFGDIMPGSPKFKDEVAILNDEIDSRINCRGWWCGHWHKDRYFYDEDRQRGYQYLYKGTNIL</sequence>
<dbReference type="Proteomes" id="UP000009222">
    <property type="component" value="Chromosome"/>
</dbReference>
<dbReference type="SUPFAM" id="SSF56300">
    <property type="entry name" value="Metallo-dependent phosphatases"/>
    <property type="match status" value="1"/>
</dbReference>
<dbReference type="InterPro" id="IPR029052">
    <property type="entry name" value="Metallo-depent_PP-like"/>
</dbReference>
<dbReference type="KEGG" id="taz:TREAZ_1160"/>
<dbReference type="eggNOG" id="COG1409">
    <property type="taxonomic scope" value="Bacteria"/>
</dbReference>
<evidence type="ECO:0000313" key="3">
    <source>
        <dbReference type="Proteomes" id="UP000009222"/>
    </source>
</evidence>
<dbReference type="Gene3D" id="3.60.21.10">
    <property type="match status" value="1"/>
</dbReference>
<dbReference type="GO" id="GO:0016787">
    <property type="term" value="F:hydrolase activity"/>
    <property type="evidence" value="ECO:0007669"/>
    <property type="project" value="InterPro"/>
</dbReference>
<organism evidence="2 3">
    <name type="scientific">Leadbettera azotonutricia (strain ATCC BAA-888 / DSM 13862 / ZAS-9)</name>
    <name type="common">Treponema azotonutricium</name>
    <dbReference type="NCBI Taxonomy" id="545695"/>
    <lineage>
        <taxon>Bacteria</taxon>
        <taxon>Pseudomonadati</taxon>
        <taxon>Spirochaetota</taxon>
        <taxon>Spirochaetia</taxon>
        <taxon>Spirochaetales</taxon>
        <taxon>Breznakiellaceae</taxon>
        <taxon>Leadbettera</taxon>
    </lineage>
</organism>
<dbReference type="HOGENOM" id="CLU_074814_1_1_12"/>
<dbReference type="EMBL" id="CP001841">
    <property type="protein sequence ID" value="AEF81158.1"/>
    <property type="molecule type" value="Genomic_DNA"/>
</dbReference>
<keyword evidence="3" id="KW-1185">Reference proteome</keyword>